<dbReference type="EMBL" id="VUMI01000073">
    <property type="protein sequence ID" value="MSS91652.1"/>
    <property type="molecule type" value="Genomic_DNA"/>
</dbReference>
<accession>A0A6N7WAP5</accession>
<dbReference type="GeneID" id="86056560"/>
<proteinExistence type="predicted"/>
<keyword evidence="2" id="KW-1185">Reference proteome</keyword>
<dbReference type="RefSeq" id="WP_154468039.1">
    <property type="nucleotide sequence ID" value="NZ_VUMI01000073.1"/>
</dbReference>
<organism evidence="1 2">
    <name type="scientific">Eisenbergiella porci</name>
    <dbReference type="NCBI Taxonomy" id="2652274"/>
    <lineage>
        <taxon>Bacteria</taxon>
        <taxon>Bacillati</taxon>
        <taxon>Bacillota</taxon>
        <taxon>Clostridia</taxon>
        <taxon>Lachnospirales</taxon>
        <taxon>Lachnospiraceae</taxon>
        <taxon>Eisenbergiella</taxon>
    </lineage>
</organism>
<name>A0A6N7WAP5_9FIRM</name>
<reference evidence="1 2" key="1">
    <citation type="submission" date="2019-08" db="EMBL/GenBank/DDBJ databases">
        <title>In-depth cultivation of the pig gut microbiome towards novel bacterial diversity and tailored functional studies.</title>
        <authorList>
            <person name="Wylensek D."/>
            <person name="Hitch T.C.A."/>
            <person name="Clavel T."/>
        </authorList>
    </citation>
    <scope>NUCLEOTIDE SEQUENCE [LARGE SCALE GENOMIC DNA]</scope>
    <source>
        <strain evidence="1 2">WCA-389-WT-23B</strain>
    </source>
</reference>
<dbReference type="Proteomes" id="UP000436047">
    <property type="component" value="Unassembled WGS sequence"/>
</dbReference>
<comment type="caution">
    <text evidence="1">The sequence shown here is derived from an EMBL/GenBank/DDBJ whole genome shotgun (WGS) entry which is preliminary data.</text>
</comment>
<sequence length="111" mass="12650">MAKIKEILEQSGHPAARLVWKVKKGQEKPATYYTFQRITRQPALVADDEVKEEAETYLVRIITKCDFEALVDKTVKNLRAAGYGVTSVDQESYEEATGYWIVPITTQIIKE</sequence>
<gene>
    <name evidence="1" type="ORF">FYJ45_26545</name>
</gene>
<evidence type="ECO:0008006" key="3">
    <source>
        <dbReference type="Google" id="ProtNLM"/>
    </source>
</evidence>
<evidence type="ECO:0000313" key="2">
    <source>
        <dbReference type="Proteomes" id="UP000436047"/>
    </source>
</evidence>
<evidence type="ECO:0000313" key="1">
    <source>
        <dbReference type="EMBL" id="MSS91652.1"/>
    </source>
</evidence>
<dbReference type="AlphaFoldDB" id="A0A6N7WAP5"/>
<protein>
    <recommendedName>
        <fullName evidence="3">DUF3168 domain-containing protein</fullName>
    </recommendedName>
</protein>